<sequence length="380" mass="42112">MGQLCDFCGDQRSMVYCQSDNVCLCFSCDRNVHSANTISRRHSRTLICKRCNSQPAIVRCVQEKICFCQNCYWIDGYEAGPASSGHKRRQEEAISCYSGCPTVAELSNIWSFDLEFPLGLEDDDTALSCEQQGSGGLVGSTNEESRVNCLINPQLNESIMDQDLEEKKMVDMEIELCFSGRKGTGILNDDFFKDFNMDDIDLSLENFEQLFGTGNLFESGDAHDADIKTHCAFASEVQSATQIQATEQGYRDQVSADSTTNYDVDRSLCGTLSFGGLSGGGESGSGSGSGSGGGVDYNEDCNISAMHSPFGEPPWHSPLLLSANRENAVLRYKEKKKTRKFDNKIRYASRKARADVRKRVKGRFVKAGDPYDYDPLNQNY</sequence>
<keyword evidence="2" id="KW-1185">Reference proteome</keyword>
<gene>
    <name evidence="1" type="ORF">LOK49_LG12G01903</name>
</gene>
<accession>A0ACC0FX05</accession>
<proteinExistence type="predicted"/>
<evidence type="ECO:0000313" key="1">
    <source>
        <dbReference type="EMBL" id="KAI7992605.1"/>
    </source>
</evidence>
<dbReference type="EMBL" id="CM045770">
    <property type="protein sequence ID" value="KAI7992605.1"/>
    <property type="molecule type" value="Genomic_DNA"/>
</dbReference>
<evidence type="ECO:0000313" key="2">
    <source>
        <dbReference type="Proteomes" id="UP001060215"/>
    </source>
</evidence>
<reference evidence="1 2" key="1">
    <citation type="journal article" date="2022" name="Plant J.">
        <title>Chromosome-level genome of Camellia lanceoleosa provides a valuable resource for understanding genome evolution and self-incompatibility.</title>
        <authorList>
            <person name="Gong W."/>
            <person name="Xiao S."/>
            <person name="Wang L."/>
            <person name="Liao Z."/>
            <person name="Chang Y."/>
            <person name="Mo W."/>
            <person name="Hu G."/>
            <person name="Li W."/>
            <person name="Zhao G."/>
            <person name="Zhu H."/>
            <person name="Hu X."/>
            <person name="Ji K."/>
            <person name="Xiang X."/>
            <person name="Song Q."/>
            <person name="Yuan D."/>
            <person name="Jin S."/>
            <person name="Zhang L."/>
        </authorList>
    </citation>
    <scope>NUCLEOTIDE SEQUENCE [LARGE SCALE GENOMIC DNA]</scope>
    <source>
        <strain evidence="1">SQ_2022a</strain>
    </source>
</reference>
<organism evidence="1 2">
    <name type="scientific">Camellia lanceoleosa</name>
    <dbReference type="NCBI Taxonomy" id="1840588"/>
    <lineage>
        <taxon>Eukaryota</taxon>
        <taxon>Viridiplantae</taxon>
        <taxon>Streptophyta</taxon>
        <taxon>Embryophyta</taxon>
        <taxon>Tracheophyta</taxon>
        <taxon>Spermatophyta</taxon>
        <taxon>Magnoliopsida</taxon>
        <taxon>eudicotyledons</taxon>
        <taxon>Gunneridae</taxon>
        <taxon>Pentapetalae</taxon>
        <taxon>asterids</taxon>
        <taxon>Ericales</taxon>
        <taxon>Theaceae</taxon>
        <taxon>Camellia</taxon>
    </lineage>
</organism>
<name>A0ACC0FX05_9ERIC</name>
<protein>
    <submittedName>
        <fullName evidence="1">Zinc finger protein CONSTANS-LIKE 10</fullName>
    </submittedName>
</protein>
<dbReference type="Proteomes" id="UP001060215">
    <property type="component" value="Chromosome 13"/>
</dbReference>
<comment type="caution">
    <text evidence="1">The sequence shown here is derived from an EMBL/GenBank/DDBJ whole genome shotgun (WGS) entry which is preliminary data.</text>
</comment>